<evidence type="ECO:0000256" key="1">
    <source>
        <dbReference type="SAM" id="Phobius"/>
    </source>
</evidence>
<evidence type="ECO:0000313" key="2">
    <source>
        <dbReference type="EMBL" id="GEO17001.1"/>
    </source>
</evidence>
<feature type="transmembrane region" description="Helical" evidence="1">
    <location>
        <begin position="146"/>
        <end position="169"/>
    </location>
</feature>
<dbReference type="Proteomes" id="UP000321085">
    <property type="component" value="Unassembled WGS sequence"/>
</dbReference>
<evidence type="ECO:0000313" key="3">
    <source>
        <dbReference type="Proteomes" id="UP000321085"/>
    </source>
</evidence>
<feature type="transmembrane region" description="Helical" evidence="1">
    <location>
        <begin position="6"/>
        <end position="28"/>
    </location>
</feature>
<keyword evidence="1" id="KW-0812">Transmembrane</keyword>
<protein>
    <submittedName>
        <fullName evidence="2">Uncharacterized protein</fullName>
    </submittedName>
</protein>
<organism evidence="2 3">
    <name type="scientific">Microvirga aerophila</name>
    <dbReference type="NCBI Taxonomy" id="670291"/>
    <lineage>
        <taxon>Bacteria</taxon>
        <taxon>Pseudomonadati</taxon>
        <taxon>Pseudomonadota</taxon>
        <taxon>Alphaproteobacteria</taxon>
        <taxon>Hyphomicrobiales</taxon>
        <taxon>Methylobacteriaceae</taxon>
        <taxon>Microvirga</taxon>
    </lineage>
</organism>
<accession>A0A512BYG1</accession>
<dbReference type="RefSeq" id="WP_147022173.1">
    <property type="nucleotide sequence ID" value="NZ_BJYU01000084.1"/>
</dbReference>
<name>A0A512BYG1_9HYPH</name>
<sequence length="206" mass="23241">MNLPTPVLWIIGVLVGWLGLHVLSDLMVRSRRVRLQILVTDLKADQSYGKQDLALVDQTLNEARTSIVVVALPVLVPLALSSLAATGLRRRLRGAEHWSPLEALELIRFRDHELRLLGDLKHARGSVRADPRFRRLSELVFEIEAFRWPLISLLTMMLALPALLLYSAIYGARETVSILPQLGFRLVEKLQLPRPHCSSIHDAERG</sequence>
<comment type="caution">
    <text evidence="2">The sequence shown here is derived from an EMBL/GenBank/DDBJ whole genome shotgun (WGS) entry which is preliminary data.</text>
</comment>
<reference evidence="2 3" key="1">
    <citation type="submission" date="2019-07" db="EMBL/GenBank/DDBJ databases">
        <title>Whole genome shotgun sequence of Microvirga aerophila NBRC 106136.</title>
        <authorList>
            <person name="Hosoyama A."/>
            <person name="Uohara A."/>
            <person name="Ohji S."/>
            <person name="Ichikawa N."/>
        </authorList>
    </citation>
    <scope>NUCLEOTIDE SEQUENCE [LARGE SCALE GENOMIC DNA]</scope>
    <source>
        <strain evidence="2 3">NBRC 106136</strain>
    </source>
</reference>
<dbReference type="EMBL" id="BJYU01000084">
    <property type="protein sequence ID" value="GEO17001.1"/>
    <property type="molecule type" value="Genomic_DNA"/>
</dbReference>
<proteinExistence type="predicted"/>
<dbReference type="AlphaFoldDB" id="A0A512BYG1"/>
<keyword evidence="3" id="KW-1185">Reference proteome</keyword>
<feature type="transmembrane region" description="Helical" evidence="1">
    <location>
        <begin position="67"/>
        <end position="88"/>
    </location>
</feature>
<keyword evidence="1" id="KW-0472">Membrane</keyword>
<gene>
    <name evidence="2" type="ORF">MAE02_46970</name>
</gene>
<keyword evidence="1" id="KW-1133">Transmembrane helix</keyword>